<keyword evidence="3" id="KW-0862">Zinc</keyword>
<dbReference type="InterPro" id="IPR001841">
    <property type="entry name" value="Znf_RING"/>
</dbReference>
<evidence type="ECO:0000256" key="3">
    <source>
        <dbReference type="ARBA" id="ARBA00022833"/>
    </source>
</evidence>
<evidence type="ECO:0000313" key="7">
    <source>
        <dbReference type="Proteomes" id="UP000005408"/>
    </source>
</evidence>
<dbReference type="InterPro" id="IPR013083">
    <property type="entry name" value="Znf_RING/FYVE/PHD"/>
</dbReference>
<dbReference type="PROSITE" id="PS50089">
    <property type="entry name" value="ZF_RING_2"/>
    <property type="match status" value="1"/>
</dbReference>
<dbReference type="SUPFAM" id="SSF57850">
    <property type="entry name" value="RING/U-box"/>
    <property type="match status" value="1"/>
</dbReference>
<evidence type="ECO:0000256" key="4">
    <source>
        <dbReference type="PROSITE-ProRule" id="PRU00175"/>
    </source>
</evidence>
<protein>
    <recommendedName>
        <fullName evidence="5">RING-type domain-containing protein</fullName>
    </recommendedName>
</protein>
<name>A0A8W8MJI9_MAGGI</name>
<dbReference type="FunFam" id="1.10.1170.10:FF:000002">
    <property type="entry name" value="Baculoviral IAP repeat containing 7"/>
    <property type="match status" value="1"/>
</dbReference>
<evidence type="ECO:0000256" key="2">
    <source>
        <dbReference type="ARBA" id="ARBA00022771"/>
    </source>
</evidence>
<dbReference type="Gene3D" id="3.30.40.10">
    <property type="entry name" value="Zinc/RING finger domain, C3HC4 (zinc finger)"/>
    <property type="match status" value="1"/>
</dbReference>
<keyword evidence="1" id="KW-0479">Metal-binding</keyword>
<dbReference type="EnsemblMetazoa" id="G34633.1">
    <property type="protein sequence ID" value="G34633.1:cds"/>
    <property type="gene ID" value="G34633"/>
</dbReference>
<evidence type="ECO:0000256" key="1">
    <source>
        <dbReference type="ARBA" id="ARBA00022723"/>
    </source>
</evidence>
<dbReference type="GO" id="GO:0008270">
    <property type="term" value="F:zinc ion binding"/>
    <property type="evidence" value="ECO:0007669"/>
    <property type="project" value="UniProtKB-KW"/>
</dbReference>
<keyword evidence="2 4" id="KW-0863">Zinc-finger</keyword>
<evidence type="ECO:0000259" key="5">
    <source>
        <dbReference type="PROSITE" id="PS50089"/>
    </source>
</evidence>
<organism evidence="6 7">
    <name type="scientific">Magallana gigas</name>
    <name type="common">Pacific oyster</name>
    <name type="synonym">Crassostrea gigas</name>
    <dbReference type="NCBI Taxonomy" id="29159"/>
    <lineage>
        <taxon>Eukaryota</taxon>
        <taxon>Metazoa</taxon>
        <taxon>Spiralia</taxon>
        <taxon>Lophotrochozoa</taxon>
        <taxon>Mollusca</taxon>
        <taxon>Bivalvia</taxon>
        <taxon>Autobranchia</taxon>
        <taxon>Pteriomorphia</taxon>
        <taxon>Ostreida</taxon>
        <taxon>Ostreoidea</taxon>
        <taxon>Ostreidae</taxon>
        <taxon>Magallana</taxon>
    </lineage>
</organism>
<evidence type="ECO:0000313" key="6">
    <source>
        <dbReference type="EnsemblMetazoa" id="G34633.1:cds"/>
    </source>
</evidence>
<keyword evidence="7" id="KW-1185">Reference proteome</keyword>
<sequence length="76" mass="8835">MNMGFNTIVYTGTTHRREELEKRYDHLMCKTCIIHYVTSVFTPCGHFVCCSECAPNHIECPVCRKKIEKIIQANLK</sequence>
<reference evidence="6" key="1">
    <citation type="submission" date="2022-08" db="UniProtKB">
        <authorList>
            <consortium name="EnsemblMetazoa"/>
        </authorList>
    </citation>
    <scope>IDENTIFICATION</scope>
    <source>
        <strain evidence="6">05x7-T-G4-1.051#20</strain>
    </source>
</reference>
<dbReference type="Proteomes" id="UP000005408">
    <property type="component" value="Unassembled WGS sequence"/>
</dbReference>
<dbReference type="Pfam" id="PF13920">
    <property type="entry name" value="zf-C3HC4_3"/>
    <property type="match status" value="1"/>
</dbReference>
<feature type="domain" description="RING-type" evidence="5">
    <location>
        <begin position="29"/>
        <end position="64"/>
    </location>
</feature>
<accession>A0A8W8MJI9</accession>
<dbReference type="AlphaFoldDB" id="A0A8W8MJI9"/>
<proteinExistence type="predicted"/>